<dbReference type="GO" id="GO:0045892">
    <property type="term" value="P:negative regulation of DNA-templated transcription"/>
    <property type="evidence" value="ECO:0007669"/>
    <property type="project" value="InterPro"/>
</dbReference>
<reference evidence="2" key="1">
    <citation type="journal article" date="2015" name="Nature">
        <title>Complex archaea that bridge the gap between prokaryotes and eukaryotes.</title>
        <authorList>
            <person name="Spang A."/>
            <person name="Saw J.H."/>
            <person name="Jorgensen S.L."/>
            <person name="Zaremba-Niedzwiedzka K."/>
            <person name="Martijn J."/>
            <person name="Lind A.E."/>
            <person name="van Eijk R."/>
            <person name="Schleper C."/>
            <person name="Guy L."/>
            <person name="Ettema T.J."/>
        </authorList>
    </citation>
    <scope>NUCLEOTIDE SEQUENCE</scope>
</reference>
<dbReference type="PANTHER" id="PTHR35786">
    <property type="entry name" value="REDOX-SENSING TRANSCRIPTIONAL REPRESSOR REX"/>
    <property type="match status" value="1"/>
</dbReference>
<dbReference type="Pfam" id="PF06971">
    <property type="entry name" value="Put_DNA-bind_N"/>
    <property type="match status" value="1"/>
</dbReference>
<feature type="non-terminal residue" evidence="2">
    <location>
        <position position="95"/>
    </location>
</feature>
<feature type="domain" description="Rex DNA-binding C-terminal" evidence="1">
    <location>
        <begin position="1"/>
        <end position="39"/>
    </location>
</feature>
<name>A0A0F9G4X4_9ZZZZ</name>
<evidence type="ECO:0000259" key="1">
    <source>
        <dbReference type="Pfam" id="PF06971"/>
    </source>
</evidence>
<accession>A0A0F9G4X4</accession>
<dbReference type="SUPFAM" id="SSF46785">
    <property type="entry name" value="Winged helix' DNA-binding domain"/>
    <property type="match status" value="1"/>
</dbReference>
<protein>
    <recommendedName>
        <fullName evidence="1">Rex DNA-binding C-terminal domain-containing protein</fullName>
    </recommendedName>
</protein>
<dbReference type="InterPro" id="IPR036390">
    <property type="entry name" value="WH_DNA-bd_sf"/>
</dbReference>
<gene>
    <name evidence="2" type="ORF">LCGC14_1954080</name>
</gene>
<evidence type="ECO:0000313" key="2">
    <source>
        <dbReference type="EMBL" id="KKL85501.1"/>
    </source>
</evidence>
<dbReference type="PANTHER" id="PTHR35786:SF1">
    <property type="entry name" value="REDOX-SENSING TRANSCRIPTIONAL REPRESSOR REX 1"/>
    <property type="match status" value="1"/>
</dbReference>
<dbReference type="Gene3D" id="1.10.10.10">
    <property type="entry name" value="Winged helix-like DNA-binding domain superfamily/Winged helix DNA-binding domain"/>
    <property type="match status" value="1"/>
</dbReference>
<dbReference type="GO" id="GO:0051775">
    <property type="term" value="P:response to redox state"/>
    <property type="evidence" value="ECO:0007669"/>
    <property type="project" value="InterPro"/>
</dbReference>
<dbReference type="InterPro" id="IPR036388">
    <property type="entry name" value="WH-like_DNA-bd_sf"/>
</dbReference>
<dbReference type="EMBL" id="LAZR01021388">
    <property type="protein sequence ID" value="KKL85501.1"/>
    <property type="molecule type" value="Genomic_DNA"/>
</dbReference>
<organism evidence="2">
    <name type="scientific">marine sediment metagenome</name>
    <dbReference type="NCBI Taxonomy" id="412755"/>
    <lineage>
        <taxon>unclassified sequences</taxon>
        <taxon>metagenomes</taxon>
        <taxon>ecological metagenomes</taxon>
    </lineage>
</organism>
<comment type="caution">
    <text evidence="2">The sequence shown here is derived from an EMBL/GenBank/DDBJ whole genome shotgun (WGS) entry which is preliminary data.</text>
</comment>
<dbReference type="InterPro" id="IPR022876">
    <property type="entry name" value="Tscrpt_rep_Rex"/>
</dbReference>
<dbReference type="InterPro" id="IPR009718">
    <property type="entry name" value="Rex_DNA-bd_C_dom"/>
</dbReference>
<sequence length="95" mass="10285">MSLYLRRLEHLAQEGQGTISSQQLGQSLGRSDAQVRRDLATFGQFGRPGVGYDVEDLITRLREIFGTQQISGVALVGVGSVGRAMLGFEGFLKKG</sequence>
<dbReference type="AlphaFoldDB" id="A0A0F9G4X4"/>
<proteinExistence type="predicted"/>